<protein>
    <submittedName>
        <fullName evidence="1">Uncharacterized protein</fullName>
    </submittedName>
</protein>
<dbReference type="RefSeq" id="WP_260748068.1">
    <property type="nucleotide sequence ID" value="NZ_CP092109.1"/>
</dbReference>
<dbReference type="EMBL" id="CP092109">
    <property type="protein sequence ID" value="UWZ79717.1"/>
    <property type="molecule type" value="Genomic_DNA"/>
</dbReference>
<organism evidence="1 2">
    <name type="scientific">Geoalkalibacter halelectricus</name>
    <dbReference type="NCBI Taxonomy" id="2847045"/>
    <lineage>
        <taxon>Bacteria</taxon>
        <taxon>Pseudomonadati</taxon>
        <taxon>Thermodesulfobacteriota</taxon>
        <taxon>Desulfuromonadia</taxon>
        <taxon>Desulfuromonadales</taxon>
        <taxon>Geoalkalibacteraceae</taxon>
        <taxon>Geoalkalibacter</taxon>
    </lineage>
</organism>
<dbReference type="Proteomes" id="UP001060414">
    <property type="component" value="Chromosome"/>
</dbReference>
<name>A0ABY5ZP33_9BACT</name>
<accession>A0ABY5ZP33</accession>
<evidence type="ECO:0000313" key="2">
    <source>
        <dbReference type="Proteomes" id="UP001060414"/>
    </source>
</evidence>
<proteinExistence type="predicted"/>
<keyword evidence="2" id="KW-1185">Reference proteome</keyword>
<evidence type="ECO:0000313" key="1">
    <source>
        <dbReference type="EMBL" id="UWZ79717.1"/>
    </source>
</evidence>
<sequence>MKETQHRQVAAELFDLVRQMEQILKDYCRLLAAHDDGHCLEPSDTNEPL</sequence>
<reference evidence="1" key="1">
    <citation type="journal article" date="2022" name="Environ. Microbiol.">
        <title>Geoalkalibacter halelectricus SAP #1 sp. nov. possessing extracellular electron transfer and mineral#reducing capabilities from a haloalkaline environment.</title>
        <authorList>
            <person name="Yadav S."/>
            <person name="Singh R."/>
            <person name="Sundharam S.S."/>
            <person name="Chaudhary S."/>
            <person name="Krishnamurthi S."/>
            <person name="Patil S.A."/>
        </authorList>
    </citation>
    <scope>NUCLEOTIDE SEQUENCE</scope>
    <source>
        <strain evidence="1">SAP-1</strain>
    </source>
</reference>
<gene>
    <name evidence="1" type="ORF">L9S41_18860</name>
</gene>